<name>A0ABP0K1T4_9DINO</name>
<feature type="non-terminal residue" evidence="1">
    <location>
        <position position="83"/>
    </location>
</feature>
<sequence length="83" mass="9675">VFLIGVDRNFEERIIEVPQTEEMPKPCVPWNFVVRFFLKKLLPSVRVPLPARQRARDRLLWSILELNLQLQPVAGLALVKAVR</sequence>
<organism evidence="1 2">
    <name type="scientific">Durusdinium trenchii</name>
    <dbReference type="NCBI Taxonomy" id="1381693"/>
    <lineage>
        <taxon>Eukaryota</taxon>
        <taxon>Sar</taxon>
        <taxon>Alveolata</taxon>
        <taxon>Dinophyceae</taxon>
        <taxon>Suessiales</taxon>
        <taxon>Symbiodiniaceae</taxon>
        <taxon>Durusdinium</taxon>
    </lineage>
</organism>
<proteinExistence type="predicted"/>
<keyword evidence="2" id="KW-1185">Reference proteome</keyword>
<evidence type="ECO:0000313" key="1">
    <source>
        <dbReference type="EMBL" id="CAK9020524.1"/>
    </source>
</evidence>
<comment type="caution">
    <text evidence="1">The sequence shown here is derived from an EMBL/GenBank/DDBJ whole genome shotgun (WGS) entry which is preliminary data.</text>
</comment>
<dbReference type="EMBL" id="CAXAMM010009480">
    <property type="protein sequence ID" value="CAK9020524.1"/>
    <property type="molecule type" value="Genomic_DNA"/>
</dbReference>
<dbReference type="Proteomes" id="UP001642464">
    <property type="component" value="Unassembled WGS sequence"/>
</dbReference>
<reference evidence="1 2" key="1">
    <citation type="submission" date="2024-02" db="EMBL/GenBank/DDBJ databases">
        <authorList>
            <person name="Chen Y."/>
            <person name="Shah S."/>
            <person name="Dougan E. K."/>
            <person name="Thang M."/>
            <person name="Chan C."/>
        </authorList>
    </citation>
    <scope>NUCLEOTIDE SEQUENCE [LARGE SCALE GENOMIC DNA]</scope>
</reference>
<gene>
    <name evidence="1" type="ORF">SCF082_LOCUS14943</name>
</gene>
<protein>
    <submittedName>
        <fullName evidence="1">Uncharacterized protein</fullName>
    </submittedName>
</protein>
<feature type="non-terminal residue" evidence="1">
    <location>
        <position position="1"/>
    </location>
</feature>
<accession>A0ABP0K1T4</accession>
<evidence type="ECO:0000313" key="2">
    <source>
        <dbReference type="Proteomes" id="UP001642464"/>
    </source>
</evidence>